<evidence type="ECO:0000256" key="1">
    <source>
        <dbReference type="ARBA" id="ARBA00023239"/>
    </source>
</evidence>
<protein>
    <recommendedName>
        <fullName evidence="4">Thioesterase domain-containing protein</fullName>
    </recommendedName>
</protein>
<accession>A0A1F5VNP5</accession>
<dbReference type="Pfam" id="PF07977">
    <property type="entry name" value="FabA"/>
    <property type="match status" value="1"/>
</dbReference>
<dbReference type="PANTHER" id="PTHR30272">
    <property type="entry name" value="3-HYDROXYACYL-[ACYL-CARRIER-PROTEIN] DEHYDRATASE"/>
    <property type="match status" value="1"/>
</dbReference>
<keyword evidence="1" id="KW-0456">Lyase</keyword>
<evidence type="ECO:0000313" key="3">
    <source>
        <dbReference type="Proteomes" id="UP000178943"/>
    </source>
</evidence>
<dbReference type="GO" id="GO:0016829">
    <property type="term" value="F:lyase activity"/>
    <property type="evidence" value="ECO:0007669"/>
    <property type="project" value="UniProtKB-KW"/>
</dbReference>
<proteinExistence type="predicted"/>
<dbReference type="InterPro" id="IPR013114">
    <property type="entry name" value="FabA_FabZ"/>
</dbReference>
<comment type="caution">
    <text evidence="2">The sequence shown here is derived from an EMBL/GenBank/DDBJ whole genome shotgun (WGS) entry which is preliminary data.</text>
</comment>
<gene>
    <name evidence="2" type="ORF">A2Y62_14505</name>
</gene>
<dbReference type="SUPFAM" id="SSF54637">
    <property type="entry name" value="Thioesterase/thiol ester dehydrase-isomerase"/>
    <property type="match status" value="1"/>
</dbReference>
<dbReference type="EMBL" id="MFGW01000122">
    <property type="protein sequence ID" value="OGF65027.1"/>
    <property type="molecule type" value="Genomic_DNA"/>
</dbReference>
<evidence type="ECO:0000313" key="2">
    <source>
        <dbReference type="EMBL" id="OGF65027.1"/>
    </source>
</evidence>
<sequence length="147" mass="16636">MRFFLIDRIDSITKNKYARGIKTVTFEECLLASPGFEKGFMPRTLVLEAAAQLASWLIMYSIDFKKIPMLVKMEQVTLTRSVRCGTRLIIEIELVAMNEEGAVVNATVSTDNEIIATGKQCMCTFVELNKLADENHLRAHFNAICRI</sequence>
<reference evidence="2 3" key="1">
    <citation type="journal article" date="2016" name="Nat. Commun.">
        <title>Thousands of microbial genomes shed light on interconnected biogeochemical processes in an aquifer system.</title>
        <authorList>
            <person name="Anantharaman K."/>
            <person name="Brown C.T."/>
            <person name="Hug L.A."/>
            <person name="Sharon I."/>
            <person name="Castelle C.J."/>
            <person name="Probst A.J."/>
            <person name="Thomas B.C."/>
            <person name="Singh A."/>
            <person name="Wilkins M.J."/>
            <person name="Karaoz U."/>
            <person name="Brodie E.L."/>
            <person name="Williams K.H."/>
            <person name="Hubbard S.S."/>
            <person name="Banfield J.F."/>
        </authorList>
    </citation>
    <scope>NUCLEOTIDE SEQUENCE [LARGE SCALE GENOMIC DNA]</scope>
</reference>
<evidence type="ECO:0008006" key="4">
    <source>
        <dbReference type="Google" id="ProtNLM"/>
    </source>
</evidence>
<dbReference type="Proteomes" id="UP000178943">
    <property type="component" value="Unassembled WGS sequence"/>
</dbReference>
<dbReference type="Gene3D" id="3.10.129.10">
    <property type="entry name" value="Hotdog Thioesterase"/>
    <property type="match status" value="1"/>
</dbReference>
<dbReference type="PANTHER" id="PTHR30272:SF1">
    <property type="entry name" value="3-HYDROXYACYL-[ACYL-CARRIER-PROTEIN] DEHYDRATASE"/>
    <property type="match status" value="1"/>
</dbReference>
<dbReference type="InterPro" id="IPR029069">
    <property type="entry name" value="HotDog_dom_sf"/>
</dbReference>
<dbReference type="STRING" id="1817863.A2Y62_14505"/>
<dbReference type="AlphaFoldDB" id="A0A1F5VNP5"/>
<name>A0A1F5VNP5_9BACT</name>
<organism evidence="2 3">
    <name type="scientific">Candidatus Fischerbacteria bacterium RBG_13_37_8</name>
    <dbReference type="NCBI Taxonomy" id="1817863"/>
    <lineage>
        <taxon>Bacteria</taxon>
        <taxon>Candidatus Fischeribacteriota</taxon>
    </lineage>
</organism>